<evidence type="ECO:0000313" key="2">
    <source>
        <dbReference type="Proteomes" id="UP001152888"/>
    </source>
</evidence>
<reference evidence="1" key="1">
    <citation type="submission" date="2022-03" db="EMBL/GenBank/DDBJ databases">
        <authorList>
            <person name="Sayadi A."/>
        </authorList>
    </citation>
    <scope>NUCLEOTIDE SEQUENCE</scope>
</reference>
<evidence type="ECO:0000313" key="1">
    <source>
        <dbReference type="EMBL" id="CAH2007839.1"/>
    </source>
</evidence>
<dbReference type="OrthoDB" id="878at2759"/>
<dbReference type="AlphaFoldDB" id="A0A9P0M9E1"/>
<sequence length="86" mass="10395">MKRTRLLPYFFQNQKGDPFNEKRRKCSDGDAVWMDKGYWRNAFSTWLAPVTRVTGFDTPFPHVYEPFYVPTKWRCFDAVKTKMFEN</sequence>
<dbReference type="EMBL" id="CAKOFQ010007769">
    <property type="protein sequence ID" value="CAH2007839.1"/>
    <property type="molecule type" value="Genomic_DNA"/>
</dbReference>
<dbReference type="Gene3D" id="3.40.50.920">
    <property type="match status" value="1"/>
</dbReference>
<protein>
    <submittedName>
        <fullName evidence="1">Uncharacterized protein</fullName>
    </submittedName>
</protein>
<proteinExistence type="predicted"/>
<keyword evidence="2" id="KW-1185">Reference proteome</keyword>
<organism evidence="1 2">
    <name type="scientific">Acanthoscelides obtectus</name>
    <name type="common">Bean weevil</name>
    <name type="synonym">Bruchus obtectus</name>
    <dbReference type="NCBI Taxonomy" id="200917"/>
    <lineage>
        <taxon>Eukaryota</taxon>
        <taxon>Metazoa</taxon>
        <taxon>Ecdysozoa</taxon>
        <taxon>Arthropoda</taxon>
        <taxon>Hexapoda</taxon>
        <taxon>Insecta</taxon>
        <taxon>Pterygota</taxon>
        <taxon>Neoptera</taxon>
        <taxon>Endopterygota</taxon>
        <taxon>Coleoptera</taxon>
        <taxon>Polyphaga</taxon>
        <taxon>Cucujiformia</taxon>
        <taxon>Chrysomeloidea</taxon>
        <taxon>Chrysomelidae</taxon>
        <taxon>Bruchinae</taxon>
        <taxon>Bruchini</taxon>
        <taxon>Acanthoscelides</taxon>
    </lineage>
</organism>
<dbReference type="InterPro" id="IPR009014">
    <property type="entry name" value="Transketo_C/PFOR_II"/>
</dbReference>
<gene>
    <name evidence="1" type="ORF">ACAOBT_LOCUS29871</name>
</gene>
<comment type="caution">
    <text evidence="1">The sequence shown here is derived from an EMBL/GenBank/DDBJ whole genome shotgun (WGS) entry which is preliminary data.</text>
</comment>
<name>A0A9P0M9E1_ACAOB</name>
<accession>A0A9P0M9E1</accession>
<dbReference type="Proteomes" id="UP001152888">
    <property type="component" value="Unassembled WGS sequence"/>
</dbReference>